<sequence>MVERWCRFLRWALLVLLVVGVCGMHTLGHLASHGGPGEHGGTATVSMPSAQMGQHVVGSARGELPDLDPGAVCLAVLTSLLVLFLVALLARAWRDGESPAGAGLHPGRVPRPPPRLIALRLARVSVLRI</sequence>
<feature type="transmembrane region" description="Helical" evidence="1">
    <location>
        <begin position="12"/>
        <end position="31"/>
    </location>
</feature>
<keyword evidence="3" id="KW-1185">Reference proteome</keyword>
<evidence type="ECO:0000313" key="3">
    <source>
        <dbReference type="Proteomes" id="UP001595851"/>
    </source>
</evidence>
<dbReference type="InterPro" id="IPR046151">
    <property type="entry name" value="DUF6153"/>
</dbReference>
<evidence type="ECO:0000313" key="2">
    <source>
        <dbReference type="EMBL" id="MFC4015854.1"/>
    </source>
</evidence>
<dbReference type="Proteomes" id="UP001595851">
    <property type="component" value="Unassembled WGS sequence"/>
</dbReference>
<keyword evidence="1" id="KW-1133">Transmembrane helix</keyword>
<dbReference type="Pfam" id="PF19650">
    <property type="entry name" value="DUF6153"/>
    <property type="match status" value="1"/>
</dbReference>
<reference evidence="3" key="1">
    <citation type="journal article" date="2019" name="Int. J. Syst. Evol. Microbiol.">
        <title>The Global Catalogue of Microorganisms (GCM) 10K type strain sequencing project: providing services to taxonomists for standard genome sequencing and annotation.</title>
        <authorList>
            <consortium name="The Broad Institute Genomics Platform"/>
            <consortium name="The Broad Institute Genome Sequencing Center for Infectious Disease"/>
            <person name="Wu L."/>
            <person name="Ma J."/>
        </authorList>
    </citation>
    <scope>NUCLEOTIDE SEQUENCE [LARGE SCALE GENOMIC DNA]</scope>
    <source>
        <strain evidence="3">TBRC 1276</strain>
    </source>
</reference>
<protein>
    <submittedName>
        <fullName evidence="2">DUF6153 family protein</fullName>
    </submittedName>
</protein>
<proteinExistence type="predicted"/>
<keyword evidence="1" id="KW-0472">Membrane</keyword>
<dbReference type="RefSeq" id="WP_379535655.1">
    <property type="nucleotide sequence ID" value="NZ_JBHSBI010000051.1"/>
</dbReference>
<organism evidence="2 3">
    <name type="scientific">Nonomuraea purpurea</name>
    <dbReference type="NCBI Taxonomy" id="1849276"/>
    <lineage>
        <taxon>Bacteria</taxon>
        <taxon>Bacillati</taxon>
        <taxon>Actinomycetota</taxon>
        <taxon>Actinomycetes</taxon>
        <taxon>Streptosporangiales</taxon>
        <taxon>Streptosporangiaceae</taxon>
        <taxon>Nonomuraea</taxon>
    </lineage>
</organism>
<comment type="caution">
    <text evidence="2">The sequence shown here is derived from an EMBL/GenBank/DDBJ whole genome shotgun (WGS) entry which is preliminary data.</text>
</comment>
<keyword evidence="1" id="KW-0812">Transmembrane</keyword>
<feature type="transmembrane region" description="Helical" evidence="1">
    <location>
        <begin position="69"/>
        <end position="90"/>
    </location>
</feature>
<evidence type="ECO:0000256" key="1">
    <source>
        <dbReference type="SAM" id="Phobius"/>
    </source>
</evidence>
<accession>A0ABV8GUC9</accession>
<gene>
    <name evidence="2" type="ORF">ACFOY2_52195</name>
</gene>
<dbReference type="EMBL" id="JBHSBI010000051">
    <property type="protein sequence ID" value="MFC4015854.1"/>
    <property type="molecule type" value="Genomic_DNA"/>
</dbReference>
<name>A0ABV8GUC9_9ACTN</name>